<dbReference type="Gene3D" id="1.10.630.10">
    <property type="entry name" value="Cytochrome P450"/>
    <property type="match status" value="1"/>
</dbReference>
<evidence type="ECO:0000256" key="1">
    <source>
        <dbReference type="ARBA" id="ARBA00001971"/>
    </source>
</evidence>
<keyword evidence="7 9" id="KW-0503">Monooxygenase</keyword>
<comment type="similarity">
    <text evidence="2 9">Belongs to the cytochrome P450 family.</text>
</comment>
<dbReference type="PRINTS" id="PR00385">
    <property type="entry name" value="P450"/>
</dbReference>
<protein>
    <recommendedName>
        <fullName evidence="12">Cytochrome P450</fullName>
    </recommendedName>
</protein>
<dbReference type="PRINTS" id="PR00464">
    <property type="entry name" value="EP450II"/>
</dbReference>
<feature type="binding site" description="axial binding residue" evidence="8">
    <location>
        <position position="455"/>
    </location>
    <ligand>
        <name>heme</name>
        <dbReference type="ChEBI" id="CHEBI:30413"/>
    </ligand>
    <ligandPart>
        <name>Fe</name>
        <dbReference type="ChEBI" id="CHEBI:18248"/>
    </ligandPart>
</feature>
<dbReference type="InterPro" id="IPR002974">
    <property type="entry name" value="Cyt_P450_E_CYP52_ascomycetes"/>
</dbReference>
<dbReference type="GO" id="GO:0020037">
    <property type="term" value="F:heme binding"/>
    <property type="evidence" value="ECO:0007669"/>
    <property type="project" value="InterPro"/>
</dbReference>
<keyword evidence="3 8" id="KW-0349">Heme</keyword>
<evidence type="ECO:0000256" key="9">
    <source>
        <dbReference type="RuleBase" id="RU000461"/>
    </source>
</evidence>
<dbReference type="Pfam" id="PF00067">
    <property type="entry name" value="p450"/>
    <property type="match status" value="1"/>
</dbReference>
<evidence type="ECO:0000256" key="5">
    <source>
        <dbReference type="ARBA" id="ARBA00023002"/>
    </source>
</evidence>
<dbReference type="GeneID" id="30972942"/>
<dbReference type="GO" id="GO:0005506">
    <property type="term" value="F:iron ion binding"/>
    <property type="evidence" value="ECO:0007669"/>
    <property type="project" value="InterPro"/>
</dbReference>
<reference evidence="11" key="1">
    <citation type="journal article" date="2017" name="Genome Biol.">
        <title>Comparative genomics reveals high biological diversity and specific adaptations in the industrially and medically important fungal genus Aspergillus.</title>
        <authorList>
            <person name="de Vries R.P."/>
            <person name="Riley R."/>
            <person name="Wiebenga A."/>
            <person name="Aguilar-Osorio G."/>
            <person name="Amillis S."/>
            <person name="Uchima C.A."/>
            <person name="Anderluh G."/>
            <person name="Asadollahi M."/>
            <person name="Askin M."/>
            <person name="Barry K."/>
            <person name="Battaglia E."/>
            <person name="Bayram O."/>
            <person name="Benocci T."/>
            <person name="Braus-Stromeyer S.A."/>
            <person name="Caldana C."/>
            <person name="Canovas D."/>
            <person name="Cerqueira G.C."/>
            <person name="Chen F."/>
            <person name="Chen W."/>
            <person name="Choi C."/>
            <person name="Clum A."/>
            <person name="Dos Santos R.A."/>
            <person name="Damasio A.R."/>
            <person name="Diallinas G."/>
            <person name="Emri T."/>
            <person name="Fekete E."/>
            <person name="Flipphi M."/>
            <person name="Freyberg S."/>
            <person name="Gallo A."/>
            <person name="Gournas C."/>
            <person name="Habgood R."/>
            <person name="Hainaut M."/>
            <person name="Harispe M.L."/>
            <person name="Henrissat B."/>
            <person name="Hilden K.S."/>
            <person name="Hope R."/>
            <person name="Hossain A."/>
            <person name="Karabika E."/>
            <person name="Karaffa L."/>
            <person name="Karanyi Z."/>
            <person name="Krasevec N."/>
            <person name="Kuo A."/>
            <person name="Kusch H."/>
            <person name="LaButti K."/>
            <person name="Lagendijk E.L."/>
            <person name="Lapidus A."/>
            <person name="Levasseur A."/>
            <person name="Lindquist E."/>
            <person name="Lipzen A."/>
            <person name="Logrieco A.F."/>
            <person name="MacCabe A."/>
            <person name="Maekelae M.R."/>
            <person name="Malavazi I."/>
            <person name="Melin P."/>
            <person name="Meyer V."/>
            <person name="Mielnichuk N."/>
            <person name="Miskei M."/>
            <person name="Molnar A.P."/>
            <person name="Mule G."/>
            <person name="Ngan C.Y."/>
            <person name="Orejas M."/>
            <person name="Orosz E."/>
            <person name="Ouedraogo J.P."/>
            <person name="Overkamp K.M."/>
            <person name="Park H.-S."/>
            <person name="Perrone G."/>
            <person name="Piumi F."/>
            <person name="Punt P.J."/>
            <person name="Ram A.F."/>
            <person name="Ramon A."/>
            <person name="Rauscher S."/>
            <person name="Record E."/>
            <person name="Riano-Pachon D.M."/>
            <person name="Robert V."/>
            <person name="Roehrig J."/>
            <person name="Ruller R."/>
            <person name="Salamov A."/>
            <person name="Salih N.S."/>
            <person name="Samson R.A."/>
            <person name="Sandor E."/>
            <person name="Sanguinetti M."/>
            <person name="Schuetze T."/>
            <person name="Sepcic K."/>
            <person name="Shelest E."/>
            <person name="Sherlock G."/>
            <person name="Sophianopoulou V."/>
            <person name="Squina F.M."/>
            <person name="Sun H."/>
            <person name="Susca A."/>
            <person name="Todd R.B."/>
            <person name="Tsang A."/>
            <person name="Unkles S.E."/>
            <person name="van de Wiele N."/>
            <person name="van Rossen-Uffink D."/>
            <person name="Oliveira J.V."/>
            <person name="Vesth T.C."/>
            <person name="Visser J."/>
            <person name="Yu J.-H."/>
            <person name="Zhou M."/>
            <person name="Andersen M.R."/>
            <person name="Archer D.B."/>
            <person name="Baker S.E."/>
            <person name="Benoit I."/>
            <person name="Brakhage A.A."/>
            <person name="Braus G.H."/>
            <person name="Fischer R."/>
            <person name="Frisvad J.C."/>
            <person name="Goldman G.H."/>
            <person name="Houbraken J."/>
            <person name="Oakley B."/>
            <person name="Pocsi I."/>
            <person name="Scazzocchio C."/>
            <person name="Seiboth B."/>
            <person name="vanKuyk P.A."/>
            <person name="Wortman J."/>
            <person name="Dyer P.S."/>
            <person name="Grigoriev I.V."/>
        </authorList>
    </citation>
    <scope>NUCLEOTIDE SEQUENCE [LARGE SCALE GENOMIC DNA]</scope>
    <source>
        <strain evidence="11">ATCC 16872 / CBS 172.66 / WB 5094</strain>
    </source>
</reference>
<dbReference type="PROSITE" id="PS00086">
    <property type="entry name" value="CYTOCHROME_P450"/>
    <property type="match status" value="1"/>
</dbReference>
<dbReference type="RefSeq" id="XP_020059965.1">
    <property type="nucleotide sequence ID" value="XM_020199128.1"/>
</dbReference>
<keyword evidence="5 9" id="KW-0560">Oxidoreductase</keyword>
<dbReference type="InterPro" id="IPR047146">
    <property type="entry name" value="Cyt_P450_E_CYP52_fungi"/>
</dbReference>
<comment type="cofactor">
    <cofactor evidence="1 8">
        <name>heme</name>
        <dbReference type="ChEBI" id="CHEBI:30413"/>
    </cofactor>
</comment>
<keyword evidence="4 8" id="KW-0479">Metal-binding</keyword>
<sequence>MSVVLTITAVAAILYVLWTLLLRWQHAQNARRWNCGSIPHYPGDWLGTNTLKEALRYDKDRNLPYLSRHRIEKMSASQNRYTTTFQFRQLGQDIILTCEPKNVQAVLAHQFKDFELGTPRRNAFHSLLGNGIFTADGEYWTRSRGLLRPQFTRDQISDLDLEERHVQQAMRLMPVDATGWTEPTDIQTVFFRLTLDSATEFLFGESVESQAAALRSGSKTQDDFATQFDRGQWYAAQRARFEKIYWIVNNKESREVENYVHAYVDRFVDAALNMDAEKKPSHYVFLHALAEMTRDPVELRSQLLNILLAGRDTTASLLSWCVLLLARHPEQYARLRAAVVEEFGSYASPKAITFAGLKGCKPLQNVLNETLRLYSIVPGNRRIAVKNTTIPTGGGPNGTDPVYVKKGQAVFYSTFVMHRRPDLWGADADEFRPERWESRKPGWEYLPFNGGPRICIGQQFALTEAGYVMVRLLQRFDKMEGVGKTAEGEIAMAVSLTNAPGDNVTVRLHEGN</sequence>
<dbReference type="CDD" id="cd11063">
    <property type="entry name" value="CYP52"/>
    <property type="match status" value="1"/>
</dbReference>
<dbReference type="OMA" id="ISPMYMG"/>
<evidence type="ECO:0000256" key="8">
    <source>
        <dbReference type="PIRSR" id="PIRSR602402-1"/>
    </source>
</evidence>
<dbReference type="EMBL" id="KV878971">
    <property type="protein sequence ID" value="OJK03626.1"/>
    <property type="molecule type" value="Genomic_DNA"/>
</dbReference>
<dbReference type="PANTHER" id="PTHR24287">
    <property type="entry name" value="P450, PUTATIVE (EUROFUNG)-RELATED"/>
    <property type="match status" value="1"/>
</dbReference>
<keyword evidence="6 8" id="KW-0408">Iron</keyword>
<keyword evidence="11" id="KW-1185">Reference proteome</keyword>
<dbReference type="PANTHER" id="PTHR24287:SF1">
    <property type="entry name" value="P450, PUTATIVE (EUROFUNG)-RELATED"/>
    <property type="match status" value="1"/>
</dbReference>
<dbReference type="Proteomes" id="UP000184546">
    <property type="component" value="Unassembled WGS sequence"/>
</dbReference>
<evidence type="ECO:0000256" key="7">
    <source>
        <dbReference type="ARBA" id="ARBA00023033"/>
    </source>
</evidence>
<dbReference type="VEuPathDB" id="FungiDB:ASPACDRAFT_22543"/>
<evidence type="ECO:0008006" key="12">
    <source>
        <dbReference type="Google" id="ProtNLM"/>
    </source>
</evidence>
<evidence type="ECO:0000256" key="2">
    <source>
        <dbReference type="ARBA" id="ARBA00010617"/>
    </source>
</evidence>
<dbReference type="InterPro" id="IPR001128">
    <property type="entry name" value="Cyt_P450"/>
</dbReference>
<evidence type="ECO:0000256" key="4">
    <source>
        <dbReference type="ARBA" id="ARBA00022723"/>
    </source>
</evidence>
<evidence type="ECO:0000256" key="3">
    <source>
        <dbReference type="ARBA" id="ARBA00022617"/>
    </source>
</evidence>
<evidence type="ECO:0000313" key="10">
    <source>
        <dbReference type="EMBL" id="OJK03626.1"/>
    </source>
</evidence>
<dbReference type="InterPro" id="IPR002402">
    <property type="entry name" value="Cyt_P450_E_grp-II"/>
</dbReference>
<proteinExistence type="inferred from homology"/>
<accession>A0A1L9X582</accession>
<name>A0A1L9X582_ASPA1</name>
<dbReference type="InterPro" id="IPR017972">
    <property type="entry name" value="Cyt_P450_CS"/>
</dbReference>
<dbReference type="InterPro" id="IPR036396">
    <property type="entry name" value="Cyt_P450_sf"/>
</dbReference>
<dbReference type="STRING" id="690307.A0A1L9X582"/>
<evidence type="ECO:0000256" key="6">
    <source>
        <dbReference type="ARBA" id="ARBA00023004"/>
    </source>
</evidence>
<gene>
    <name evidence="10" type="ORF">ASPACDRAFT_22543</name>
</gene>
<dbReference type="OrthoDB" id="1470350at2759"/>
<dbReference type="GO" id="GO:0016712">
    <property type="term" value="F:oxidoreductase activity, acting on paired donors, with incorporation or reduction of molecular oxygen, reduced flavin or flavoprotein as one donor, and incorporation of one atom of oxygen"/>
    <property type="evidence" value="ECO:0007669"/>
    <property type="project" value="InterPro"/>
</dbReference>
<dbReference type="PRINTS" id="PR01239">
    <property type="entry name" value="EP450IICYP52"/>
</dbReference>
<organism evidence="10 11">
    <name type="scientific">Aspergillus aculeatus (strain ATCC 16872 / CBS 172.66 / WB 5094)</name>
    <dbReference type="NCBI Taxonomy" id="690307"/>
    <lineage>
        <taxon>Eukaryota</taxon>
        <taxon>Fungi</taxon>
        <taxon>Dikarya</taxon>
        <taxon>Ascomycota</taxon>
        <taxon>Pezizomycotina</taxon>
        <taxon>Eurotiomycetes</taxon>
        <taxon>Eurotiomycetidae</taxon>
        <taxon>Eurotiales</taxon>
        <taxon>Aspergillaceae</taxon>
        <taxon>Aspergillus</taxon>
        <taxon>Aspergillus subgen. Circumdati</taxon>
    </lineage>
</organism>
<dbReference type="AlphaFoldDB" id="A0A1L9X582"/>
<evidence type="ECO:0000313" key="11">
    <source>
        <dbReference type="Proteomes" id="UP000184546"/>
    </source>
</evidence>
<dbReference type="SUPFAM" id="SSF48264">
    <property type="entry name" value="Cytochrome P450"/>
    <property type="match status" value="1"/>
</dbReference>